<gene>
    <name evidence="1" type="ORF">VNI00_010421</name>
</gene>
<proteinExistence type="predicted"/>
<reference evidence="1 2" key="1">
    <citation type="submission" date="2024-01" db="EMBL/GenBank/DDBJ databases">
        <title>A draft genome for a cacao thread blight-causing isolate of Paramarasmius palmivorus.</title>
        <authorList>
            <person name="Baruah I.K."/>
            <person name="Bukari Y."/>
            <person name="Amoako-Attah I."/>
            <person name="Meinhardt L.W."/>
            <person name="Bailey B.A."/>
            <person name="Cohen S.P."/>
        </authorList>
    </citation>
    <scope>NUCLEOTIDE SEQUENCE [LARGE SCALE GENOMIC DNA]</scope>
    <source>
        <strain evidence="1 2">GH-12</strain>
    </source>
</reference>
<sequence length="341" mass="37766">MALSMDPAYPFPSWDADDSLLEAWTEAGAGDPALAMQFGARPMNEETNTWPEMHPYPSGYDNSQACTSLATPYSPQSSDTWPTPGPSTSFIAGLHEWQQNPQVAPQNVSVSSVFGPNGYQSQGEHGPPVDMILVSADNVVFYVDEHTLYSNSNNQFNGLLPLQAMGQENRILPLQEIVSSELQVFLQSIYNVASEDVPEVGALVRGVTWLNRYGFGPKSHIRSGTKVFEYLLSHAPLHSLEVYTCAAVFDIYALALEVSPHLLMVPPTNVSDEMAERMGGRYLLKFFLLHLRRIEALKQLLMKPPDLHSVTNTCGFEEQRILKARWNHGIAKLAFIIRAGA</sequence>
<name>A0AAW0CJ31_9AGAR</name>
<dbReference type="EMBL" id="JAYKXP010000041">
    <property type="protein sequence ID" value="KAK7039029.1"/>
    <property type="molecule type" value="Genomic_DNA"/>
</dbReference>
<accession>A0AAW0CJ31</accession>
<protein>
    <recommendedName>
        <fullName evidence="3">BTB domain-containing protein</fullName>
    </recommendedName>
</protein>
<evidence type="ECO:0000313" key="2">
    <source>
        <dbReference type="Proteomes" id="UP001383192"/>
    </source>
</evidence>
<evidence type="ECO:0000313" key="1">
    <source>
        <dbReference type="EMBL" id="KAK7039029.1"/>
    </source>
</evidence>
<keyword evidence="2" id="KW-1185">Reference proteome</keyword>
<organism evidence="1 2">
    <name type="scientific">Paramarasmius palmivorus</name>
    <dbReference type="NCBI Taxonomy" id="297713"/>
    <lineage>
        <taxon>Eukaryota</taxon>
        <taxon>Fungi</taxon>
        <taxon>Dikarya</taxon>
        <taxon>Basidiomycota</taxon>
        <taxon>Agaricomycotina</taxon>
        <taxon>Agaricomycetes</taxon>
        <taxon>Agaricomycetidae</taxon>
        <taxon>Agaricales</taxon>
        <taxon>Marasmiineae</taxon>
        <taxon>Marasmiaceae</taxon>
        <taxon>Paramarasmius</taxon>
    </lineage>
</organism>
<evidence type="ECO:0008006" key="3">
    <source>
        <dbReference type="Google" id="ProtNLM"/>
    </source>
</evidence>
<dbReference type="AlphaFoldDB" id="A0AAW0CJ31"/>
<comment type="caution">
    <text evidence="1">The sequence shown here is derived from an EMBL/GenBank/DDBJ whole genome shotgun (WGS) entry which is preliminary data.</text>
</comment>
<dbReference type="Proteomes" id="UP001383192">
    <property type="component" value="Unassembled WGS sequence"/>
</dbReference>